<dbReference type="SUPFAM" id="SSF52402">
    <property type="entry name" value="Adenine nucleotide alpha hydrolases-like"/>
    <property type="match status" value="1"/>
</dbReference>
<dbReference type="PANTHER" id="PTHR43033">
    <property type="entry name" value="TRNA(ILE)-LYSIDINE SYNTHASE-RELATED"/>
    <property type="match status" value="1"/>
</dbReference>
<feature type="domain" description="tRNA(Ile)-lysidine/2-thiocytidine synthase N-terminal" evidence="8">
    <location>
        <begin position="48"/>
        <end position="291"/>
    </location>
</feature>
<feature type="region of interest" description="Disordered" evidence="7">
    <location>
        <begin position="347"/>
        <end position="383"/>
    </location>
</feature>
<keyword evidence="4" id="KW-0547">Nucleotide-binding</keyword>
<keyword evidence="10" id="KW-1185">Reference proteome</keyword>
<evidence type="ECO:0000313" key="10">
    <source>
        <dbReference type="Proteomes" id="UP001610432"/>
    </source>
</evidence>
<reference evidence="9 10" key="1">
    <citation type="submission" date="2024-07" db="EMBL/GenBank/DDBJ databases">
        <title>Section-level genome sequencing and comparative genomics of Aspergillus sections Usti and Cavernicolus.</title>
        <authorList>
            <consortium name="Lawrence Berkeley National Laboratory"/>
            <person name="Nybo J.L."/>
            <person name="Vesth T.C."/>
            <person name="Theobald S."/>
            <person name="Frisvad J.C."/>
            <person name="Larsen T.O."/>
            <person name="Kjaerboelling I."/>
            <person name="Rothschild-Mancinelli K."/>
            <person name="Lyhne E.K."/>
            <person name="Kogle M.E."/>
            <person name="Barry K."/>
            <person name="Clum A."/>
            <person name="Na H."/>
            <person name="Ledsgaard L."/>
            <person name="Lin J."/>
            <person name="Lipzen A."/>
            <person name="Kuo A."/>
            <person name="Riley R."/>
            <person name="Mondo S."/>
            <person name="Labutti K."/>
            <person name="Haridas S."/>
            <person name="Pangalinan J."/>
            <person name="Salamov A.A."/>
            <person name="Simmons B.A."/>
            <person name="Magnuson J.K."/>
            <person name="Chen J."/>
            <person name="Drula E."/>
            <person name="Henrissat B."/>
            <person name="Wiebenga A."/>
            <person name="Lubbers R.J."/>
            <person name="Gomes A.C."/>
            <person name="Macurrencykelacurrency M.R."/>
            <person name="Stajich J."/>
            <person name="Grigoriev I.V."/>
            <person name="Mortensen U.H."/>
            <person name="De Vries R.P."/>
            <person name="Baker S.E."/>
            <person name="Andersen M.R."/>
        </authorList>
    </citation>
    <scope>NUCLEOTIDE SEQUENCE [LARGE SCALE GENOMIC DNA]</scope>
    <source>
        <strain evidence="9 10">CBS 449.75</strain>
    </source>
</reference>
<dbReference type="InterPro" id="IPR011063">
    <property type="entry name" value="TilS/TtcA_N"/>
</dbReference>
<dbReference type="Proteomes" id="UP001610432">
    <property type="component" value="Unassembled WGS sequence"/>
</dbReference>
<gene>
    <name evidence="9" type="ORF">BJX67DRAFT_373685</name>
</gene>
<protein>
    <recommendedName>
        <fullName evidence="1">tRNA(Ile)-lysidine synthetase</fullName>
        <ecNumber evidence="1">6.3.4.19</ecNumber>
    </recommendedName>
</protein>
<feature type="compositionally biased region" description="Low complexity" evidence="7">
    <location>
        <begin position="428"/>
        <end position="444"/>
    </location>
</feature>
<dbReference type="RefSeq" id="XP_070883662.1">
    <property type="nucleotide sequence ID" value="XM_071031437.1"/>
</dbReference>
<dbReference type="GeneID" id="98146509"/>
<comment type="catalytic activity">
    <reaction evidence="6">
        <text>cytidine(34) in tRNA(Ile2) + L-lysine + ATP = lysidine(34) in tRNA(Ile2) + AMP + diphosphate + H(+)</text>
        <dbReference type="Rhea" id="RHEA:43744"/>
        <dbReference type="Rhea" id="RHEA-COMP:10625"/>
        <dbReference type="Rhea" id="RHEA-COMP:10670"/>
        <dbReference type="ChEBI" id="CHEBI:15378"/>
        <dbReference type="ChEBI" id="CHEBI:30616"/>
        <dbReference type="ChEBI" id="CHEBI:32551"/>
        <dbReference type="ChEBI" id="CHEBI:33019"/>
        <dbReference type="ChEBI" id="CHEBI:82748"/>
        <dbReference type="ChEBI" id="CHEBI:83665"/>
        <dbReference type="ChEBI" id="CHEBI:456215"/>
        <dbReference type="EC" id="6.3.4.19"/>
    </reaction>
</comment>
<feature type="region of interest" description="Disordered" evidence="7">
    <location>
        <begin position="465"/>
        <end position="494"/>
    </location>
</feature>
<evidence type="ECO:0000256" key="1">
    <source>
        <dbReference type="ARBA" id="ARBA00013267"/>
    </source>
</evidence>
<dbReference type="NCBIfam" id="TIGR02432">
    <property type="entry name" value="lysidine_TilS_N"/>
    <property type="match status" value="1"/>
</dbReference>
<proteinExistence type="inferred from homology"/>
<dbReference type="InterPro" id="IPR012795">
    <property type="entry name" value="tRNA_Ile_lys_synt_N"/>
</dbReference>
<dbReference type="Gene3D" id="3.40.50.620">
    <property type="entry name" value="HUPs"/>
    <property type="match status" value="1"/>
</dbReference>
<evidence type="ECO:0000313" key="9">
    <source>
        <dbReference type="EMBL" id="KAL2864683.1"/>
    </source>
</evidence>
<dbReference type="InterPro" id="IPR014729">
    <property type="entry name" value="Rossmann-like_a/b/a_fold"/>
</dbReference>
<dbReference type="Pfam" id="PF01171">
    <property type="entry name" value="ATP_bind_3"/>
    <property type="match status" value="1"/>
</dbReference>
<dbReference type="CDD" id="cd01992">
    <property type="entry name" value="TilS_N"/>
    <property type="match status" value="1"/>
</dbReference>
<dbReference type="EMBL" id="JBFXLQ010000038">
    <property type="protein sequence ID" value="KAL2864683.1"/>
    <property type="molecule type" value="Genomic_DNA"/>
</dbReference>
<evidence type="ECO:0000259" key="8">
    <source>
        <dbReference type="Pfam" id="PF01171"/>
    </source>
</evidence>
<evidence type="ECO:0000256" key="5">
    <source>
        <dbReference type="ARBA" id="ARBA00022840"/>
    </source>
</evidence>
<feature type="region of interest" description="Disordered" evidence="7">
    <location>
        <begin position="608"/>
        <end position="627"/>
    </location>
</feature>
<dbReference type="PANTHER" id="PTHR43033:SF1">
    <property type="entry name" value="TRNA(ILE)-LYSIDINE SYNTHASE-RELATED"/>
    <property type="match status" value="1"/>
</dbReference>
<keyword evidence="5" id="KW-0067">ATP-binding</keyword>
<evidence type="ECO:0000256" key="4">
    <source>
        <dbReference type="ARBA" id="ARBA00022741"/>
    </source>
</evidence>
<accession>A0ABR4LJG8</accession>
<feature type="region of interest" description="Disordered" evidence="7">
    <location>
        <begin position="507"/>
        <end position="539"/>
    </location>
</feature>
<name>A0ABR4LJG8_9EURO</name>
<evidence type="ECO:0000256" key="6">
    <source>
        <dbReference type="ARBA" id="ARBA00048539"/>
    </source>
</evidence>
<evidence type="ECO:0000256" key="7">
    <source>
        <dbReference type="SAM" id="MobiDB-lite"/>
    </source>
</evidence>
<evidence type="ECO:0000256" key="2">
    <source>
        <dbReference type="ARBA" id="ARBA00022598"/>
    </source>
</evidence>
<dbReference type="InterPro" id="IPR012094">
    <property type="entry name" value="tRNA_Ile_lys_synt"/>
</dbReference>
<feature type="compositionally biased region" description="Low complexity" evidence="7">
    <location>
        <begin position="477"/>
        <end position="491"/>
    </location>
</feature>
<dbReference type="HAMAP" id="MF_01161">
    <property type="entry name" value="tRNA_Ile_lys_synt"/>
    <property type="match status" value="1"/>
</dbReference>
<comment type="caution">
    <text evidence="9">The sequence shown here is derived from an EMBL/GenBank/DDBJ whole genome shotgun (WGS) entry which is preliminary data.</text>
</comment>
<keyword evidence="2" id="KW-0436">Ligase</keyword>
<keyword evidence="3" id="KW-0819">tRNA processing</keyword>
<sequence>MAYSSLLRSTSTGAITLPQFTDVLHRTWLESPRFRHGGTTPVVPQRLGLAVSGGADSMALAYLCRQWEKEQHIPKDVTNRDSYVRVTAFIVDHKAREESTREANIVASWLREMGLRADILPLMWPDGHHRVSGSAFETHARRLRYRALGKACRARGIEALLMGHHQDDNVETTLWRLASGSRGAAGLTGIPALARIPECHGLYGVSGSGDDVTVHPDEFLVSDSDTGEQRSRSLGDGGPVSISTGGILICRPLLSFRKSSLVATCRENRVSFVEDPTNSDPALTPRNAIRSMLSTDVLPRALRNPSIIELIHRSQARVSDSHRISDEILKEQCRLLDLSFASGSLEVEFQPPSQSSESHPDPAPEPSLSKERGQGQGQEQNLSPQCLQEIQALTLRRITEFISPFPENHFPLSSFVHHTSRLFPPHTTPASSSLGSPSTSLSSPDLEKWPAERKSFTVGGVFFQPLPASKPSRHTTSDTISSTGSSDTSPTRGNKWLLTRQPYMRHRSPILRLPPQPLPLPRYPQPGQEPLQEQKQTQEQHLDLEKFYSPWNLWDSRFWIRVAVIPRAPGPGTGDIGLTGHDTQSHEEVRVVIRPLDQSDLAVIRQMEGAGKRGKKQQQPSGREGTASVYDKANLDVGAFLAELGRRAPGQSRFTVPVIAIEEDGCEKGRPVVLPTMDLMLPDPIPKAWTIRWEWKYKTIDLESLRLMGSIVANLTHGTAIDRGPPLDTPMSCWHRGKNKCQNNGASNGHLLSIPEPSWTP</sequence>
<feature type="compositionally biased region" description="Basic and acidic residues" evidence="7">
    <location>
        <begin position="358"/>
        <end position="373"/>
    </location>
</feature>
<feature type="region of interest" description="Disordered" evidence="7">
    <location>
        <begin position="426"/>
        <end position="446"/>
    </location>
</feature>
<dbReference type="EC" id="6.3.4.19" evidence="1"/>
<organism evidence="9 10">
    <name type="scientific">Aspergillus lucknowensis</name>
    <dbReference type="NCBI Taxonomy" id="176173"/>
    <lineage>
        <taxon>Eukaryota</taxon>
        <taxon>Fungi</taxon>
        <taxon>Dikarya</taxon>
        <taxon>Ascomycota</taxon>
        <taxon>Pezizomycotina</taxon>
        <taxon>Eurotiomycetes</taxon>
        <taxon>Eurotiomycetidae</taxon>
        <taxon>Eurotiales</taxon>
        <taxon>Aspergillaceae</taxon>
        <taxon>Aspergillus</taxon>
        <taxon>Aspergillus subgen. Nidulantes</taxon>
    </lineage>
</organism>
<feature type="compositionally biased region" description="Pro residues" evidence="7">
    <location>
        <begin position="512"/>
        <end position="524"/>
    </location>
</feature>
<evidence type="ECO:0000256" key="3">
    <source>
        <dbReference type="ARBA" id="ARBA00022694"/>
    </source>
</evidence>